<evidence type="ECO:0008006" key="3">
    <source>
        <dbReference type="Google" id="ProtNLM"/>
    </source>
</evidence>
<accession>A0AAV8ZP74</accession>
<gene>
    <name evidence="1" type="ORF">NQ314_003345</name>
</gene>
<name>A0AAV8ZP74_9CUCU</name>
<dbReference type="EMBL" id="JANEYF010000951">
    <property type="protein sequence ID" value="KAJ8966720.1"/>
    <property type="molecule type" value="Genomic_DNA"/>
</dbReference>
<reference evidence="1" key="1">
    <citation type="journal article" date="2023" name="Insect Mol. Biol.">
        <title>Genome sequencing provides insights into the evolution of gene families encoding plant cell wall-degrading enzymes in longhorned beetles.</title>
        <authorList>
            <person name="Shin N.R."/>
            <person name="Okamura Y."/>
            <person name="Kirsch R."/>
            <person name="Pauchet Y."/>
        </authorList>
    </citation>
    <scope>NUCLEOTIDE SEQUENCE</scope>
    <source>
        <strain evidence="1">RBIC_L_NR</strain>
    </source>
</reference>
<evidence type="ECO:0000313" key="2">
    <source>
        <dbReference type="Proteomes" id="UP001162156"/>
    </source>
</evidence>
<protein>
    <recommendedName>
        <fullName evidence="3">Transposase</fullName>
    </recommendedName>
</protein>
<proteinExistence type="predicted"/>
<keyword evidence="2" id="KW-1185">Reference proteome</keyword>
<organism evidence="1 2">
    <name type="scientific">Rhamnusium bicolor</name>
    <dbReference type="NCBI Taxonomy" id="1586634"/>
    <lineage>
        <taxon>Eukaryota</taxon>
        <taxon>Metazoa</taxon>
        <taxon>Ecdysozoa</taxon>
        <taxon>Arthropoda</taxon>
        <taxon>Hexapoda</taxon>
        <taxon>Insecta</taxon>
        <taxon>Pterygota</taxon>
        <taxon>Neoptera</taxon>
        <taxon>Endopterygota</taxon>
        <taxon>Coleoptera</taxon>
        <taxon>Polyphaga</taxon>
        <taxon>Cucujiformia</taxon>
        <taxon>Chrysomeloidea</taxon>
        <taxon>Cerambycidae</taxon>
        <taxon>Lepturinae</taxon>
        <taxon>Rhagiini</taxon>
        <taxon>Rhamnusium</taxon>
    </lineage>
</organism>
<dbReference type="Proteomes" id="UP001162156">
    <property type="component" value="Unassembled WGS sequence"/>
</dbReference>
<evidence type="ECO:0000313" key="1">
    <source>
        <dbReference type="EMBL" id="KAJ8966720.1"/>
    </source>
</evidence>
<dbReference type="AlphaFoldDB" id="A0AAV8ZP74"/>
<sequence length="71" mass="8078">MLSSLFEELTKTLEGVKPEAIFNYDESNLSDDPGKKKLIFHRDVKYPDNVINFTRSAICCLQGSKFVGFMT</sequence>
<comment type="caution">
    <text evidence="1">The sequence shown here is derived from an EMBL/GenBank/DDBJ whole genome shotgun (WGS) entry which is preliminary data.</text>
</comment>